<evidence type="ECO:0000256" key="3">
    <source>
        <dbReference type="ARBA" id="ARBA00022679"/>
    </source>
</evidence>
<feature type="domain" description="Protein kinase" evidence="10">
    <location>
        <begin position="582"/>
        <end position="839"/>
    </location>
</feature>
<dbReference type="PANTHER" id="PTHR43289:SF6">
    <property type="entry name" value="SERINE_THREONINE-PROTEIN KINASE NEKL-3"/>
    <property type="match status" value="1"/>
</dbReference>
<dbReference type="Gene3D" id="1.10.510.10">
    <property type="entry name" value="Transferase(Phosphotransferase) domain 1"/>
    <property type="match status" value="1"/>
</dbReference>
<evidence type="ECO:0000256" key="4">
    <source>
        <dbReference type="ARBA" id="ARBA00022741"/>
    </source>
</evidence>
<keyword evidence="6 7" id="KW-0067">ATP-binding</keyword>
<proteinExistence type="predicted"/>
<dbReference type="PROSITE" id="PS50011">
    <property type="entry name" value="PROTEIN_KINASE_DOM"/>
    <property type="match status" value="1"/>
</dbReference>
<dbReference type="InterPro" id="IPR017441">
    <property type="entry name" value="Protein_kinase_ATP_BS"/>
</dbReference>
<evidence type="ECO:0000256" key="5">
    <source>
        <dbReference type="ARBA" id="ARBA00022777"/>
    </source>
</evidence>
<dbReference type="InterPro" id="IPR000719">
    <property type="entry name" value="Prot_kinase_dom"/>
</dbReference>
<evidence type="ECO:0000256" key="1">
    <source>
        <dbReference type="ARBA" id="ARBA00012513"/>
    </source>
</evidence>
<dbReference type="HOGENOM" id="CLU_015582_0_0_4"/>
<dbReference type="Pfam" id="PF00069">
    <property type="entry name" value="Pkinase"/>
    <property type="match status" value="1"/>
</dbReference>
<dbReference type="SMART" id="SM00220">
    <property type="entry name" value="S_TKc"/>
    <property type="match status" value="1"/>
</dbReference>
<dbReference type="eggNOG" id="COG4252">
    <property type="taxonomic scope" value="Bacteria"/>
</dbReference>
<dbReference type="GO" id="GO:0005524">
    <property type="term" value="F:ATP binding"/>
    <property type="evidence" value="ECO:0007669"/>
    <property type="project" value="UniProtKB-UniRule"/>
</dbReference>
<protein>
    <recommendedName>
        <fullName evidence="1">non-specific serine/threonine protein kinase</fullName>
        <ecNumber evidence="1">2.7.11.1</ecNumber>
    </recommendedName>
</protein>
<dbReference type="Proteomes" id="UP000008385">
    <property type="component" value="Chromosome"/>
</dbReference>
<dbReference type="Pfam" id="PF05226">
    <property type="entry name" value="CHASE2"/>
    <property type="match status" value="1"/>
</dbReference>
<dbReference type="eggNOG" id="COG0515">
    <property type="taxonomic scope" value="Bacteria"/>
</dbReference>
<dbReference type="EC" id="2.7.11.1" evidence="1"/>
<dbReference type="FunFam" id="1.10.510.10:FF:000021">
    <property type="entry name" value="Serine/threonine protein kinase"/>
    <property type="match status" value="1"/>
</dbReference>
<dbReference type="KEGG" id="rta:Rta_37390"/>
<dbReference type="Gene3D" id="3.30.200.20">
    <property type="entry name" value="Phosphorylase Kinase, domain 1"/>
    <property type="match status" value="1"/>
</dbReference>
<name>F5Y286_RAMTT</name>
<keyword evidence="9" id="KW-0812">Transmembrane</keyword>
<dbReference type="PROSITE" id="PS00107">
    <property type="entry name" value="PROTEIN_KINASE_ATP"/>
    <property type="match status" value="1"/>
</dbReference>
<gene>
    <name evidence="11" type="ordered locus">Rta_37390</name>
</gene>
<evidence type="ECO:0000256" key="6">
    <source>
        <dbReference type="ARBA" id="ARBA00022840"/>
    </source>
</evidence>
<reference evidence="11 12" key="2">
    <citation type="journal article" date="2011" name="PLoS ONE">
        <title>The Cyst-Dividing Bacterium Ramlibacter tataouinensis TTB310 Genome Reveals a Well-Stocked Toolbox for Adaptation to a Desert Environment.</title>
        <authorList>
            <person name="De Luca G."/>
            <person name="Barakat M."/>
            <person name="Ortet P."/>
            <person name="Fochesato S."/>
            <person name="Jourlin-Castelli C."/>
            <person name="Ansaldi M."/>
            <person name="Py B."/>
            <person name="Fichant G."/>
            <person name="Coutinho P.M."/>
            <person name="Voulhoux R."/>
            <person name="Bastien O."/>
            <person name="Marechal E."/>
            <person name="Henrissat B."/>
            <person name="Quentin Y."/>
            <person name="Noirot P."/>
            <person name="Filloux A."/>
            <person name="Mejean V."/>
            <person name="Dubow M.S."/>
            <person name="Barras F."/>
            <person name="Barbe V."/>
            <person name="Weissenbach J."/>
            <person name="Mihalcescu I."/>
            <person name="Vermeglio A."/>
            <person name="Achouak W."/>
            <person name="Heulin T."/>
        </authorList>
    </citation>
    <scope>NUCLEOTIDE SEQUENCE [LARGE SCALE GENOMIC DNA]</scope>
    <source>
        <strain evidence="12">ATCC BAA-407 / DSM 14655 / LMG 21543 / TTB310</strain>
    </source>
</reference>
<dbReference type="InterPro" id="IPR007890">
    <property type="entry name" value="CHASE2"/>
</dbReference>
<dbReference type="CDD" id="cd14014">
    <property type="entry name" value="STKc_PknB_like"/>
    <property type="match status" value="1"/>
</dbReference>
<evidence type="ECO:0000256" key="9">
    <source>
        <dbReference type="SAM" id="Phobius"/>
    </source>
</evidence>
<dbReference type="AlphaFoldDB" id="F5Y286"/>
<evidence type="ECO:0000313" key="12">
    <source>
        <dbReference type="Proteomes" id="UP000008385"/>
    </source>
</evidence>
<feature type="binding site" evidence="7">
    <location>
        <position position="611"/>
    </location>
    <ligand>
        <name>ATP</name>
        <dbReference type="ChEBI" id="CHEBI:30616"/>
    </ligand>
</feature>
<evidence type="ECO:0000313" key="11">
    <source>
        <dbReference type="EMBL" id="AEG94854.1"/>
    </source>
</evidence>
<dbReference type="InterPro" id="IPR008271">
    <property type="entry name" value="Ser/Thr_kinase_AS"/>
</dbReference>
<keyword evidence="5 11" id="KW-0418">Kinase</keyword>
<dbReference type="PANTHER" id="PTHR43289">
    <property type="entry name" value="MITOGEN-ACTIVATED PROTEIN KINASE KINASE KINASE 20-RELATED"/>
    <property type="match status" value="1"/>
</dbReference>
<feature type="transmembrane region" description="Helical" evidence="9">
    <location>
        <begin position="36"/>
        <end position="53"/>
    </location>
</feature>
<dbReference type="SUPFAM" id="SSF56112">
    <property type="entry name" value="Protein kinase-like (PK-like)"/>
    <property type="match status" value="1"/>
</dbReference>
<dbReference type="EMBL" id="CP000245">
    <property type="protein sequence ID" value="AEG94854.1"/>
    <property type="molecule type" value="Genomic_DNA"/>
</dbReference>
<evidence type="ECO:0000256" key="8">
    <source>
        <dbReference type="SAM" id="MobiDB-lite"/>
    </source>
</evidence>
<evidence type="ECO:0000256" key="7">
    <source>
        <dbReference type="PROSITE-ProRule" id="PRU10141"/>
    </source>
</evidence>
<dbReference type="GO" id="GO:0004674">
    <property type="term" value="F:protein serine/threonine kinase activity"/>
    <property type="evidence" value="ECO:0007669"/>
    <property type="project" value="UniProtKB-KW"/>
</dbReference>
<dbReference type="SMART" id="SM01080">
    <property type="entry name" value="CHASE2"/>
    <property type="match status" value="1"/>
</dbReference>
<organism evidence="11 12">
    <name type="scientific">Ramlibacter tataouinensis (strain ATCC BAA-407 / DSM 14655 / LMG 21543 / TTB310)</name>
    <dbReference type="NCBI Taxonomy" id="365046"/>
    <lineage>
        <taxon>Bacteria</taxon>
        <taxon>Pseudomonadati</taxon>
        <taxon>Pseudomonadota</taxon>
        <taxon>Betaproteobacteria</taxon>
        <taxon>Burkholderiales</taxon>
        <taxon>Comamonadaceae</taxon>
        <taxon>Ramlibacter</taxon>
    </lineage>
</organism>
<keyword evidence="4 7" id="KW-0547">Nucleotide-binding</keyword>
<reference evidence="12" key="1">
    <citation type="submission" date="2006-01" db="EMBL/GenBank/DDBJ databases">
        <title>Genome of the cyst-dividing bacterium Ramlibacter tataouinensis.</title>
        <authorList>
            <person name="Barakat M."/>
            <person name="Ortet P."/>
            <person name="De Luca G."/>
            <person name="Jourlin-Castelli C."/>
            <person name="Ansaldi M."/>
            <person name="Py B."/>
            <person name="Fichant G."/>
            <person name="Coutinho P."/>
            <person name="Voulhoux R."/>
            <person name="Bastien O."/>
            <person name="Roy S."/>
            <person name="Marechal E."/>
            <person name="Henrissat B."/>
            <person name="Quentin Y."/>
            <person name="Noirot P."/>
            <person name="Filloux A."/>
            <person name="Mejean V."/>
            <person name="DuBow M."/>
            <person name="Barras F."/>
            <person name="Heulin T."/>
        </authorList>
    </citation>
    <scope>NUCLEOTIDE SEQUENCE [LARGE SCALE GENOMIC DNA]</scope>
    <source>
        <strain evidence="12">ATCC BAA-407 / DSM 14655 / LMG 21543 / TTB310</strain>
    </source>
</reference>
<accession>F5Y286</accession>
<evidence type="ECO:0000259" key="10">
    <source>
        <dbReference type="PROSITE" id="PS50011"/>
    </source>
</evidence>
<dbReference type="PROSITE" id="PS00108">
    <property type="entry name" value="PROTEIN_KINASE_ST"/>
    <property type="match status" value="1"/>
</dbReference>
<keyword evidence="2" id="KW-0723">Serine/threonine-protein kinase</keyword>
<keyword evidence="3" id="KW-0808">Transferase</keyword>
<dbReference type="STRING" id="365046.Rta_37390"/>
<sequence length="901" mass="96806">MCGGGASASISCNLTWAGELGISLSGKRGSFWRRDWLLAILVVVAVVGLHQGTDAIATLERRFYDFASTHTSRQPSDRIVIIAIDDQSIANIGRWPWPRDIHAQLIDRLAAAQAKTIVHTTFFFEPQADRGLAFIRRIKQALGSGASGRAAALIAEAEQALDADAKLAASMRKAGNVLVPSVFELAQPQGNPDAPLPPYVARNAVEDAAGFSVPAVRGQYPIELIGSAAAGIGHLNQLNDVDGAVRDDPLLVNYFGQALPSLALLAATRSLNLGLADIRLYPGESVQVGKLRVRTDELGRMLPQFYPARDGKAPFAVDSFYDVLSGKIPAAKYADKIVLIGATAAGVGTTFPVPGHAGLSPAEMMAHITSSILREHFIVQPAWATWTAFAAFLAVAGYLVALLPRLSAGMGASATAGVFALLIGSEFLLLAGASLWLELVFPASLLALGHLALTTKRFLVTEAGKLKADDESAETNRMMGLALQGQGQLDMAFDRFRRVPLGDAVMDNLYSLALDFERKRQFNKAQAVYEHMAAWSSGYKDLQSKLHRAKNLSETIILGGSHHLGGNLLAGGAVEKPMLGRYQLERELGKGAMGAVYLGRDPKIGRVVAIKTLALGREFEGNELEDARERFFREAETAGGLQHQHIVTIFDAGEEHDLAYIAMEFLKGRNLADFCKPGRLLPVPRVVSIVARVAEALAYAHRQRVVHRDIKPANIMYEPDTENLKITDFGIARVIDSSKTRTGMVLGTPSFMSPEQIAGKRVDGRSDLYSLGVMLFQMLTGTLPFRGESMAELTYKIANEDARDVRSVRPELPDRLAEVVALSLSKRLEARYQDGEQFAADLRASVAALAVAAAAASPSAAGGYDATRTVEARKAAAFERAPVPGRAAVPSTTQGEADEQA</sequence>
<evidence type="ECO:0000256" key="2">
    <source>
        <dbReference type="ARBA" id="ARBA00022527"/>
    </source>
</evidence>
<keyword evidence="9" id="KW-0472">Membrane</keyword>
<dbReference type="PATRIC" id="fig|365046.3.peg.3830"/>
<keyword evidence="12" id="KW-1185">Reference proteome</keyword>
<dbReference type="InterPro" id="IPR011009">
    <property type="entry name" value="Kinase-like_dom_sf"/>
</dbReference>
<feature type="region of interest" description="Disordered" evidence="8">
    <location>
        <begin position="875"/>
        <end position="901"/>
    </location>
</feature>
<feature type="transmembrane region" description="Helical" evidence="9">
    <location>
        <begin position="383"/>
        <end position="403"/>
    </location>
</feature>
<keyword evidence="9" id="KW-1133">Transmembrane helix</keyword>
<feature type="transmembrane region" description="Helical" evidence="9">
    <location>
        <begin position="415"/>
        <end position="437"/>
    </location>
</feature>